<dbReference type="GO" id="GO:0048288">
    <property type="term" value="P:nuclear membrane fusion involved in karyogamy"/>
    <property type="evidence" value="ECO:0007669"/>
    <property type="project" value="UniProtKB-UniRule"/>
</dbReference>
<keyword evidence="10" id="KW-0325">Glycoprotein</keyword>
<evidence type="ECO:0000256" key="14">
    <source>
        <dbReference type="SAM" id="SignalP"/>
    </source>
</evidence>
<evidence type="ECO:0000256" key="2">
    <source>
        <dbReference type="ARBA" id="ARBA00010473"/>
    </source>
</evidence>
<dbReference type="GO" id="GO:0000742">
    <property type="term" value="P:karyogamy involved in conjugation with cellular fusion"/>
    <property type="evidence" value="ECO:0007669"/>
    <property type="project" value="UniProtKB-UniRule"/>
</dbReference>
<evidence type="ECO:0000256" key="6">
    <source>
        <dbReference type="ARBA" id="ARBA00022729"/>
    </source>
</evidence>
<organism evidence="15 16">
    <name type="scientific">Pachysolen tannophilus NRRL Y-2460</name>
    <dbReference type="NCBI Taxonomy" id="669874"/>
    <lineage>
        <taxon>Eukaryota</taxon>
        <taxon>Fungi</taxon>
        <taxon>Dikarya</taxon>
        <taxon>Ascomycota</taxon>
        <taxon>Saccharomycotina</taxon>
        <taxon>Pichiomycetes</taxon>
        <taxon>Pachysolenaceae</taxon>
        <taxon>Pachysolen</taxon>
    </lineage>
</organism>
<evidence type="ECO:0000256" key="4">
    <source>
        <dbReference type="ARBA" id="ARBA00022459"/>
    </source>
</evidence>
<evidence type="ECO:0000256" key="10">
    <source>
        <dbReference type="ARBA" id="ARBA00023180"/>
    </source>
</evidence>
<comment type="similarity">
    <text evidence="2 13">Belongs to the KAR5 family.</text>
</comment>
<feature type="transmembrane region" description="Helical" evidence="13">
    <location>
        <begin position="507"/>
        <end position="532"/>
    </location>
</feature>
<comment type="subcellular location">
    <subcellularLocation>
        <location evidence="13">Endoplasmic reticulum membrane</location>
    </subcellularLocation>
    <subcellularLocation>
        <location evidence="13">Nucleus membrane</location>
    </subcellularLocation>
</comment>
<dbReference type="OrthoDB" id="5311848at2759"/>
<keyword evidence="4 13" id="KW-0415">Karyogamy</keyword>
<evidence type="ECO:0000256" key="5">
    <source>
        <dbReference type="ARBA" id="ARBA00022692"/>
    </source>
</evidence>
<dbReference type="Pfam" id="PF04163">
    <property type="entry name" value="Tht1"/>
    <property type="match status" value="1"/>
</dbReference>
<dbReference type="GO" id="GO:0005789">
    <property type="term" value="C:endoplasmic reticulum membrane"/>
    <property type="evidence" value="ECO:0007669"/>
    <property type="project" value="UniProtKB-SubCell"/>
</dbReference>
<evidence type="ECO:0000313" key="15">
    <source>
        <dbReference type="EMBL" id="ODV97562.1"/>
    </source>
</evidence>
<feature type="chain" id="PRO_5009163429" description="Nuclear fusion protein KAR5" evidence="14">
    <location>
        <begin position="19"/>
        <end position="564"/>
    </location>
</feature>
<evidence type="ECO:0000256" key="13">
    <source>
        <dbReference type="RuleBase" id="RU368082"/>
    </source>
</evidence>
<keyword evidence="5 13" id="KW-0812">Transmembrane</keyword>
<dbReference type="PANTHER" id="PTHR28012:SF1">
    <property type="entry name" value="NUCLEAR FUSION PROTEIN KAR5"/>
    <property type="match status" value="1"/>
</dbReference>
<feature type="signal peptide" evidence="14">
    <location>
        <begin position="1"/>
        <end position="18"/>
    </location>
</feature>
<dbReference type="EMBL" id="KV454011">
    <property type="protein sequence ID" value="ODV97562.1"/>
    <property type="molecule type" value="Genomic_DNA"/>
</dbReference>
<evidence type="ECO:0000256" key="9">
    <source>
        <dbReference type="ARBA" id="ARBA00023136"/>
    </source>
</evidence>
<evidence type="ECO:0000256" key="7">
    <source>
        <dbReference type="ARBA" id="ARBA00022824"/>
    </source>
</evidence>
<gene>
    <name evidence="15" type="ORF">PACTADRAFT_31009</name>
</gene>
<proteinExistence type="inferred from homology"/>
<dbReference type="InterPro" id="IPR007292">
    <property type="entry name" value="Nuclear_fusion_Kar5"/>
</dbReference>
<keyword evidence="8 13" id="KW-1133">Transmembrane helix</keyword>
<evidence type="ECO:0000256" key="12">
    <source>
        <dbReference type="ARBA" id="ARBA00031468"/>
    </source>
</evidence>
<feature type="transmembrane region" description="Helical" evidence="13">
    <location>
        <begin position="461"/>
        <end position="486"/>
    </location>
</feature>
<comment type="function">
    <text evidence="1 13">Required for nuclear membrane fusion during karyogamy.</text>
</comment>
<evidence type="ECO:0000256" key="8">
    <source>
        <dbReference type="ARBA" id="ARBA00022989"/>
    </source>
</evidence>
<keyword evidence="11 13" id="KW-0539">Nucleus</keyword>
<evidence type="ECO:0000256" key="3">
    <source>
        <dbReference type="ARBA" id="ARBA00021601"/>
    </source>
</evidence>
<protein>
    <recommendedName>
        <fullName evidence="3">Nuclear fusion protein KAR5</fullName>
    </recommendedName>
    <alternativeName>
        <fullName evidence="12">Karyogamy protein 5</fullName>
    </alternativeName>
</protein>
<keyword evidence="6 13" id="KW-0732">Signal</keyword>
<dbReference type="PANTHER" id="PTHR28012">
    <property type="entry name" value="NUCLEAR FUSION PROTEIN KAR5"/>
    <property type="match status" value="1"/>
</dbReference>
<evidence type="ECO:0000256" key="11">
    <source>
        <dbReference type="ARBA" id="ARBA00023242"/>
    </source>
</evidence>
<accession>A0A1E4U0N2</accession>
<dbReference type="Proteomes" id="UP000094236">
    <property type="component" value="Unassembled WGS sequence"/>
</dbReference>
<evidence type="ECO:0000256" key="1">
    <source>
        <dbReference type="ARBA" id="ARBA00003389"/>
    </source>
</evidence>
<evidence type="ECO:0000313" key="16">
    <source>
        <dbReference type="Proteomes" id="UP000094236"/>
    </source>
</evidence>
<reference evidence="16" key="1">
    <citation type="submission" date="2016-05" db="EMBL/GenBank/DDBJ databases">
        <title>Comparative genomics of biotechnologically important yeasts.</title>
        <authorList>
            <consortium name="DOE Joint Genome Institute"/>
            <person name="Riley R."/>
            <person name="Haridas S."/>
            <person name="Wolfe K.H."/>
            <person name="Lopes M.R."/>
            <person name="Hittinger C.T."/>
            <person name="Goker M."/>
            <person name="Salamov A."/>
            <person name="Wisecaver J."/>
            <person name="Long T.M."/>
            <person name="Aerts A.L."/>
            <person name="Barry K."/>
            <person name="Choi C."/>
            <person name="Clum A."/>
            <person name="Coughlan A.Y."/>
            <person name="Deshpande S."/>
            <person name="Douglass A.P."/>
            <person name="Hanson S.J."/>
            <person name="Klenk H.-P."/>
            <person name="Labutti K."/>
            <person name="Lapidus A."/>
            <person name="Lindquist E."/>
            <person name="Lipzen A."/>
            <person name="Meier-Kolthoff J.P."/>
            <person name="Ohm R.A."/>
            <person name="Otillar R.P."/>
            <person name="Pangilinan J."/>
            <person name="Peng Y."/>
            <person name="Rokas A."/>
            <person name="Rosa C.A."/>
            <person name="Scheuner C."/>
            <person name="Sibirny A.A."/>
            <person name="Slot J.C."/>
            <person name="Stielow J.B."/>
            <person name="Sun H."/>
            <person name="Kurtzman C.P."/>
            <person name="Blackwell M."/>
            <person name="Grigoriev I.V."/>
            <person name="Jeffries T.W."/>
        </authorList>
    </citation>
    <scope>NUCLEOTIDE SEQUENCE [LARGE SCALE GENOMIC DNA]</scope>
    <source>
        <strain evidence="16">NRRL Y-2460</strain>
    </source>
</reference>
<keyword evidence="7 13" id="KW-0256">Endoplasmic reticulum</keyword>
<dbReference type="GO" id="GO:0031965">
    <property type="term" value="C:nuclear membrane"/>
    <property type="evidence" value="ECO:0007669"/>
    <property type="project" value="UniProtKB-SubCell"/>
</dbReference>
<dbReference type="SUPFAM" id="SSF58104">
    <property type="entry name" value="Methyl-accepting chemotaxis protein (MCP) signaling domain"/>
    <property type="match status" value="1"/>
</dbReference>
<keyword evidence="9 13" id="KW-0472">Membrane</keyword>
<sequence length="564" mass="64837">MNLVVFLFCIIHFTGCVAENNEIAETANGDIKDGEEPTFKIDGQYQLAINDIVKRHKKLLEITNYELEAFKNPLYNKDCYKQAIEPILPACIKSGIDSLTKTGKTLIAIRLSLCDFSDGNVEFPYECIEDSQFYNEEANTFIDIQGCIGELFKNPAAWTTYHGYFRDIGKICSQESLPYEKNHLLELYTNITGVYSKYLDNLENIMEESENYKEATFSYLKEFKGVFDNFINETSKRSNRQKEEFNKSINEINNVLKDTSVLSTKIQDDSADYHDYIENLINTVGNSLLDIENTLQKFGISEHLRKYKDETMDIFQEQTNNVQDMLSSIDKVISKTKGSVENLDSTTEDSIKLIENFNAGLSSVSEIVEYQCINAELVLSMQGELLENQNEISMREKEIYVQYNKIFDNFDFKLMETSNKLQNLSNTVDDIADALVGSIDFLNNLSTFLNSISFFKVFKKLINLGFVLKVLLVAFPNYFLLIVIFYKIRTSIRYNAKEKQLENVEIVLLKSLYYSIFIISLCLGLFLGHTIFSFTQRYLFYHSNLNLSQQNSVASVSPMISDHL</sequence>
<dbReference type="AlphaFoldDB" id="A0A1E4U0N2"/>
<keyword evidence="16" id="KW-1185">Reference proteome</keyword>
<name>A0A1E4U0N2_PACTA</name>